<evidence type="ECO:0000313" key="5">
    <source>
        <dbReference type="Proteomes" id="UP000325315"/>
    </source>
</evidence>
<dbReference type="CDD" id="cd07572">
    <property type="entry name" value="nit"/>
    <property type="match status" value="1"/>
</dbReference>
<gene>
    <name evidence="4" type="ORF">EPI10_033974</name>
</gene>
<evidence type="ECO:0000313" key="4">
    <source>
        <dbReference type="EMBL" id="KAA3490516.1"/>
    </source>
</evidence>
<dbReference type="GO" id="GO:0005739">
    <property type="term" value="C:mitochondrion"/>
    <property type="evidence" value="ECO:0007669"/>
    <property type="project" value="TreeGrafter"/>
</dbReference>
<dbReference type="Pfam" id="PF00795">
    <property type="entry name" value="CN_hydrolase"/>
    <property type="match status" value="1"/>
</dbReference>
<dbReference type="PROSITE" id="PS50263">
    <property type="entry name" value="CN_HYDROLASE"/>
    <property type="match status" value="1"/>
</dbReference>
<keyword evidence="1" id="KW-0378">Hydrolase</keyword>
<protein>
    <submittedName>
        <fullName evidence="4">Omega-amidase,chloroplastic-like</fullName>
    </submittedName>
</protein>
<dbReference type="Gene3D" id="3.60.110.10">
    <property type="entry name" value="Carbon-nitrogen hydrolase"/>
    <property type="match status" value="2"/>
</dbReference>
<dbReference type="InterPro" id="IPR045254">
    <property type="entry name" value="Nit1/2_C-N_Hydrolase"/>
</dbReference>
<dbReference type="GO" id="GO:0006528">
    <property type="term" value="P:asparagine metabolic process"/>
    <property type="evidence" value="ECO:0007669"/>
    <property type="project" value="TreeGrafter"/>
</dbReference>
<keyword evidence="2" id="KW-0812">Transmembrane</keyword>
<dbReference type="Proteomes" id="UP000325315">
    <property type="component" value="Unassembled WGS sequence"/>
</dbReference>
<feature type="transmembrane region" description="Helical" evidence="2">
    <location>
        <begin position="93"/>
        <end position="114"/>
    </location>
</feature>
<dbReference type="GO" id="GO:0006541">
    <property type="term" value="P:glutamine metabolic process"/>
    <property type="evidence" value="ECO:0007669"/>
    <property type="project" value="TreeGrafter"/>
</dbReference>
<dbReference type="AlphaFoldDB" id="A0A5B6XA77"/>
<name>A0A5B6XA77_9ROSI</name>
<dbReference type="PANTHER" id="PTHR23088">
    <property type="entry name" value="NITRILASE-RELATED"/>
    <property type="match status" value="1"/>
</dbReference>
<dbReference type="PANTHER" id="PTHR23088:SF30">
    <property type="entry name" value="OMEGA-AMIDASE NIT2"/>
    <property type="match status" value="1"/>
</dbReference>
<dbReference type="GO" id="GO:0006107">
    <property type="term" value="P:oxaloacetate metabolic process"/>
    <property type="evidence" value="ECO:0007669"/>
    <property type="project" value="TreeGrafter"/>
</dbReference>
<dbReference type="OrthoDB" id="10250282at2759"/>
<dbReference type="SUPFAM" id="SSF56317">
    <property type="entry name" value="Carbon-nitrogen hydrolase"/>
    <property type="match status" value="1"/>
</dbReference>
<keyword evidence="2" id="KW-1133">Transmembrane helix</keyword>
<dbReference type="GO" id="GO:0050152">
    <property type="term" value="F:omega-amidase activity"/>
    <property type="evidence" value="ECO:0007669"/>
    <property type="project" value="TreeGrafter"/>
</dbReference>
<organism evidence="4 5">
    <name type="scientific">Gossypium australe</name>
    <dbReference type="NCBI Taxonomy" id="47621"/>
    <lineage>
        <taxon>Eukaryota</taxon>
        <taxon>Viridiplantae</taxon>
        <taxon>Streptophyta</taxon>
        <taxon>Embryophyta</taxon>
        <taxon>Tracheophyta</taxon>
        <taxon>Spermatophyta</taxon>
        <taxon>Magnoliopsida</taxon>
        <taxon>eudicotyledons</taxon>
        <taxon>Gunneridae</taxon>
        <taxon>Pentapetalae</taxon>
        <taxon>rosids</taxon>
        <taxon>malvids</taxon>
        <taxon>Malvales</taxon>
        <taxon>Malvaceae</taxon>
        <taxon>Malvoideae</taxon>
        <taxon>Gossypium</taxon>
    </lineage>
</organism>
<dbReference type="InterPro" id="IPR036526">
    <property type="entry name" value="C-N_Hydrolase_sf"/>
</dbReference>
<accession>A0A5B6XA77</accession>
<dbReference type="InterPro" id="IPR003010">
    <property type="entry name" value="C-N_Hydrolase"/>
</dbReference>
<dbReference type="EMBL" id="SMMG02000001">
    <property type="protein sequence ID" value="KAA3490516.1"/>
    <property type="molecule type" value="Genomic_DNA"/>
</dbReference>
<reference evidence="5" key="1">
    <citation type="journal article" date="2019" name="Plant Biotechnol. J.">
        <title>Genome sequencing of the Australian wild diploid species Gossypium australe highlights disease resistance and delayed gland morphogenesis.</title>
        <authorList>
            <person name="Cai Y."/>
            <person name="Cai X."/>
            <person name="Wang Q."/>
            <person name="Wang P."/>
            <person name="Zhang Y."/>
            <person name="Cai C."/>
            <person name="Xu Y."/>
            <person name="Wang K."/>
            <person name="Zhou Z."/>
            <person name="Wang C."/>
            <person name="Geng S."/>
            <person name="Li B."/>
            <person name="Dong Q."/>
            <person name="Hou Y."/>
            <person name="Wang H."/>
            <person name="Ai P."/>
            <person name="Liu Z."/>
            <person name="Yi F."/>
            <person name="Sun M."/>
            <person name="An G."/>
            <person name="Cheng J."/>
            <person name="Zhang Y."/>
            <person name="Shi Q."/>
            <person name="Xie Y."/>
            <person name="Shi X."/>
            <person name="Chang Y."/>
            <person name="Huang F."/>
            <person name="Chen Y."/>
            <person name="Hong S."/>
            <person name="Mi L."/>
            <person name="Sun Q."/>
            <person name="Zhang L."/>
            <person name="Zhou B."/>
            <person name="Peng R."/>
            <person name="Zhang X."/>
            <person name="Liu F."/>
        </authorList>
    </citation>
    <scope>NUCLEOTIDE SEQUENCE [LARGE SCALE GENOMIC DNA]</scope>
    <source>
        <strain evidence="5">cv. PA1801</strain>
    </source>
</reference>
<keyword evidence="5" id="KW-1185">Reference proteome</keyword>
<sequence length="400" mass="44795">MKSSFVSSKNLIRLQSAISRSFLQHSSKPISQTPFFIPIIPTNTVNLYNQRYQNLQFQIRSNSTSIMSSSAFKPEQARLPPALPLPSPPLTKATSFAFFFFLLSFPFCCFDCMFVKFKIGICQLAVTPDKERNIQLARKAIEEAAQKGAQLVVLPEIWNSPYSNDSFPVYAEDIDAGHDASPSTAMLSEVSSRLKITVVGGSIPERCGDKLYNTCCVFGTDGKLKAKHRKIPIEAGAHDIYEFLWNYIFTFLISIFLGRLPSWNPRLLLLGKLLPLWTQELAMIYASRGADLLCYPGAFNMTTGLLHWELLQRARAVDNQLYVATCSPARDAGAGYVAWGHSTLVGPFGEVLATTEHDEDIIIAEIDYSILEQRRANLPLAKQRRGDLYQLVDIRRVSAH</sequence>
<keyword evidence="2" id="KW-0472">Membrane</keyword>
<comment type="caution">
    <text evidence="4">The sequence shown here is derived from an EMBL/GenBank/DDBJ whole genome shotgun (WGS) entry which is preliminary data.</text>
</comment>
<evidence type="ECO:0000256" key="2">
    <source>
        <dbReference type="SAM" id="Phobius"/>
    </source>
</evidence>
<proteinExistence type="predicted"/>
<feature type="domain" description="CN hydrolase" evidence="3">
    <location>
        <begin position="117"/>
        <end position="368"/>
    </location>
</feature>
<evidence type="ECO:0000259" key="3">
    <source>
        <dbReference type="PROSITE" id="PS50263"/>
    </source>
</evidence>
<evidence type="ECO:0000256" key="1">
    <source>
        <dbReference type="ARBA" id="ARBA00022801"/>
    </source>
</evidence>